<name>A0A8H6HI80_9AGAR</name>
<protein>
    <submittedName>
        <fullName evidence="5">Uncharacterized protein</fullName>
    </submittedName>
</protein>
<dbReference type="EMBL" id="JACGCI010000087">
    <property type="protein sequence ID" value="KAF6746845.1"/>
    <property type="molecule type" value="Genomic_DNA"/>
</dbReference>
<evidence type="ECO:0000313" key="5">
    <source>
        <dbReference type="EMBL" id="KAF6746845.1"/>
    </source>
</evidence>
<comment type="similarity">
    <text evidence="3">Belongs to the ustYa family.</text>
</comment>
<feature type="non-terminal residue" evidence="5">
    <location>
        <position position="198"/>
    </location>
</feature>
<comment type="caution">
    <text evidence="5">The sequence shown here is derived from an EMBL/GenBank/DDBJ whole genome shotgun (WGS) entry which is preliminary data.</text>
</comment>
<evidence type="ECO:0000313" key="6">
    <source>
        <dbReference type="Proteomes" id="UP000521943"/>
    </source>
</evidence>
<dbReference type="OrthoDB" id="3687641at2759"/>
<dbReference type="GO" id="GO:0016491">
    <property type="term" value="F:oxidoreductase activity"/>
    <property type="evidence" value="ECO:0007669"/>
    <property type="project" value="UniProtKB-KW"/>
</dbReference>
<proteinExistence type="inferred from homology"/>
<keyword evidence="4" id="KW-0812">Transmembrane</keyword>
<dbReference type="AlphaFoldDB" id="A0A8H6HI80"/>
<dbReference type="GO" id="GO:0043386">
    <property type="term" value="P:mycotoxin biosynthetic process"/>
    <property type="evidence" value="ECO:0007669"/>
    <property type="project" value="InterPro"/>
</dbReference>
<dbReference type="Proteomes" id="UP000521943">
    <property type="component" value="Unassembled WGS sequence"/>
</dbReference>
<sequence>MRGPAYLPTSLMTLVLAVCIAINVALIRQDYKFAQAVQSHAGTRRTPYPGELAIEQEPVILVSYKDGKYKLDADDEWASMFPRGLSLEHRTTNTSRTASAQETLRIPSLYNQLWCLNTLRQIHMTPGWENDACRDRQVHICLNLLRQGALCTGDTALEPPVDRNHGPYKVPGYEVEHVCRDWAKVRAVTEAMLNSQHP</sequence>
<comment type="pathway">
    <text evidence="1">Mycotoxin biosynthesis.</text>
</comment>
<reference evidence="5 6" key="1">
    <citation type="submission" date="2020-07" db="EMBL/GenBank/DDBJ databases">
        <title>Comparative genomics of pyrophilous fungi reveals a link between fire events and developmental genes.</title>
        <authorList>
            <consortium name="DOE Joint Genome Institute"/>
            <person name="Steindorff A.S."/>
            <person name="Carver A."/>
            <person name="Calhoun S."/>
            <person name="Stillman K."/>
            <person name="Liu H."/>
            <person name="Lipzen A."/>
            <person name="Pangilinan J."/>
            <person name="Labutti K."/>
            <person name="Bruns T.D."/>
            <person name="Grigoriev I.V."/>
        </authorList>
    </citation>
    <scope>NUCLEOTIDE SEQUENCE [LARGE SCALE GENOMIC DNA]</scope>
    <source>
        <strain evidence="5 6">CBS 144469</strain>
    </source>
</reference>
<dbReference type="Pfam" id="PF11807">
    <property type="entry name" value="UstYa"/>
    <property type="match status" value="1"/>
</dbReference>
<feature type="transmembrane region" description="Helical" evidence="4">
    <location>
        <begin position="6"/>
        <end position="26"/>
    </location>
</feature>
<gene>
    <name evidence="5" type="ORF">DFP72DRAFT_921338</name>
</gene>
<dbReference type="InterPro" id="IPR021765">
    <property type="entry name" value="UstYa-like"/>
</dbReference>
<keyword evidence="4" id="KW-1133">Transmembrane helix</keyword>
<accession>A0A8H6HI80</accession>
<keyword evidence="6" id="KW-1185">Reference proteome</keyword>
<evidence type="ECO:0000256" key="3">
    <source>
        <dbReference type="ARBA" id="ARBA00035112"/>
    </source>
</evidence>
<keyword evidence="2" id="KW-0560">Oxidoreductase</keyword>
<dbReference type="PANTHER" id="PTHR33365">
    <property type="entry name" value="YALI0B05434P"/>
    <property type="match status" value="1"/>
</dbReference>
<organism evidence="5 6">
    <name type="scientific">Ephemerocybe angulata</name>
    <dbReference type="NCBI Taxonomy" id="980116"/>
    <lineage>
        <taxon>Eukaryota</taxon>
        <taxon>Fungi</taxon>
        <taxon>Dikarya</taxon>
        <taxon>Basidiomycota</taxon>
        <taxon>Agaricomycotina</taxon>
        <taxon>Agaricomycetes</taxon>
        <taxon>Agaricomycetidae</taxon>
        <taxon>Agaricales</taxon>
        <taxon>Agaricineae</taxon>
        <taxon>Psathyrellaceae</taxon>
        <taxon>Ephemerocybe</taxon>
    </lineage>
</organism>
<dbReference type="PANTHER" id="PTHR33365:SF11">
    <property type="entry name" value="TAT PATHWAY SIGNAL SEQUENCE"/>
    <property type="match status" value="1"/>
</dbReference>
<evidence type="ECO:0000256" key="1">
    <source>
        <dbReference type="ARBA" id="ARBA00004685"/>
    </source>
</evidence>
<evidence type="ECO:0000256" key="2">
    <source>
        <dbReference type="ARBA" id="ARBA00023002"/>
    </source>
</evidence>
<evidence type="ECO:0000256" key="4">
    <source>
        <dbReference type="SAM" id="Phobius"/>
    </source>
</evidence>
<keyword evidence="4" id="KW-0472">Membrane</keyword>